<organism evidence="4 5">
    <name type="scientific">Sphingobium baderi</name>
    <dbReference type="NCBI Taxonomy" id="1332080"/>
    <lineage>
        <taxon>Bacteria</taxon>
        <taxon>Pseudomonadati</taxon>
        <taxon>Pseudomonadota</taxon>
        <taxon>Alphaproteobacteria</taxon>
        <taxon>Sphingomonadales</taxon>
        <taxon>Sphingomonadaceae</taxon>
        <taxon>Sphingobium</taxon>
    </lineage>
</organism>
<dbReference type="InterPro" id="IPR057326">
    <property type="entry name" value="KR_dom"/>
</dbReference>
<dbReference type="SMART" id="SM00822">
    <property type="entry name" value="PKS_KR"/>
    <property type="match status" value="1"/>
</dbReference>
<dbReference type="AlphaFoldDB" id="A0A0S3F5E8"/>
<dbReference type="SUPFAM" id="SSF51735">
    <property type="entry name" value="NAD(P)-binding Rossmann-fold domains"/>
    <property type="match status" value="1"/>
</dbReference>
<dbReference type="InterPro" id="IPR036291">
    <property type="entry name" value="NAD(P)-bd_dom_sf"/>
</dbReference>
<protein>
    <submittedName>
        <fullName evidence="4">3-oxoacyl-ACP reductase</fullName>
    </submittedName>
</protein>
<dbReference type="InterPro" id="IPR050259">
    <property type="entry name" value="SDR"/>
</dbReference>
<keyword evidence="5" id="KW-1185">Reference proteome</keyword>
<reference evidence="4 5" key="1">
    <citation type="submission" date="2015-11" db="EMBL/GenBank/DDBJ databases">
        <title>A Two-component Flavoprotein Monooxygenase System MeaXY Responsible for para-Hydroxylation of 2-Methyl-6-ethylaniline and 2,6-Diethylaniline in Sphingobium baderi DE-13.</title>
        <authorList>
            <person name="Cheng M."/>
            <person name="Meng Q."/>
            <person name="Yang Y."/>
            <person name="Chu C."/>
            <person name="Yan X."/>
            <person name="He J."/>
            <person name="Li S."/>
        </authorList>
    </citation>
    <scope>NUCLEOTIDE SEQUENCE [LARGE SCALE GENOMIC DNA]</scope>
    <source>
        <strain evidence="4 5">DE-13</strain>
    </source>
</reference>
<dbReference type="InterPro" id="IPR020904">
    <property type="entry name" value="Sc_DH/Rdtase_CS"/>
</dbReference>
<dbReference type="Pfam" id="PF13561">
    <property type="entry name" value="adh_short_C2"/>
    <property type="match status" value="1"/>
</dbReference>
<dbReference type="PRINTS" id="PR00080">
    <property type="entry name" value="SDRFAMILY"/>
</dbReference>
<comment type="similarity">
    <text evidence="1">Belongs to the short-chain dehydrogenases/reductases (SDR) family.</text>
</comment>
<dbReference type="PANTHER" id="PTHR42879">
    <property type="entry name" value="3-OXOACYL-(ACYL-CARRIER-PROTEIN) REDUCTASE"/>
    <property type="match status" value="1"/>
</dbReference>
<dbReference type="STRING" id="1332080.ATN00_17525"/>
<dbReference type="PRINTS" id="PR00081">
    <property type="entry name" value="GDHRDH"/>
</dbReference>
<evidence type="ECO:0000256" key="1">
    <source>
        <dbReference type="ARBA" id="ARBA00006484"/>
    </source>
</evidence>
<dbReference type="FunFam" id="3.40.50.720:FF:000084">
    <property type="entry name" value="Short-chain dehydrogenase reductase"/>
    <property type="match status" value="1"/>
</dbReference>
<dbReference type="KEGG" id="sbd:ATN00_17525"/>
<comment type="catalytic activity">
    <reaction evidence="2">
        <text>2,5-dichlorocyclohexa-2,5-dien-1,4-diol + NAD(+) = 2,5-dichlorohydroquinone + NADH + H(+)</text>
        <dbReference type="Rhea" id="RHEA:15741"/>
        <dbReference type="ChEBI" id="CHEBI:15378"/>
        <dbReference type="ChEBI" id="CHEBI:27545"/>
        <dbReference type="ChEBI" id="CHEBI:28975"/>
        <dbReference type="ChEBI" id="CHEBI:57540"/>
        <dbReference type="ChEBI" id="CHEBI:57945"/>
    </reaction>
</comment>
<dbReference type="InterPro" id="IPR002347">
    <property type="entry name" value="SDR_fam"/>
</dbReference>
<name>A0A0S3F5E8_9SPHN</name>
<dbReference type="Gene3D" id="3.40.50.720">
    <property type="entry name" value="NAD(P)-binding Rossmann-like Domain"/>
    <property type="match status" value="1"/>
</dbReference>
<evidence type="ECO:0000313" key="5">
    <source>
        <dbReference type="Proteomes" id="UP000056968"/>
    </source>
</evidence>
<dbReference type="EMBL" id="CP013264">
    <property type="protein sequence ID" value="ALR22744.1"/>
    <property type="molecule type" value="Genomic_DNA"/>
</dbReference>
<dbReference type="GO" id="GO:0032787">
    <property type="term" value="P:monocarboxylic acid metabolic process"/>
    <property type="evidence" value="ECO:0007669"/>
    <property type="project" value="UniProtKB-ARBA"/>
</dbReference>
<dbReference type="PROSITE" id="PS00061">
    <property type="entry name" value="ADH_SHORT"/>
    <property type="match status" value="1"/>
</dbReference>
<evidence type="ECO:0000259" key="3">
    <source>
        <dbReference type="SMART" id="SM00822"/>
    </source>
</evidence>
<evidence type="ECO:0000256" key="2">
    <source>
        <dbReference type="ARBA" id="ARBA00051383"/>
    </source>
</evidence>
<sequence>MRASVDLHKRTGRIKVKILDGKVALVSGSGRGIGKAIALKLANAGAHVVVNDLDEDVARETAGEIESLGVRAVVCVGDVTQPDFGETFVKTAVDHFGTIDIIINNAGYAWDAVLQKTSDEQWMAMLDVHLSAPFRILRAAQPVIAAAAKAEIAEHGRAKRRTVINISSVAGLGGNAGQSGYAAGKAGVVGLTKTVMKEWGRYNVTVNAVAFGAIMTRMTAGEAGSSTISIKGQDIKAGVSDEILEAMEKGIPLGRAGTPEEAAGAVYLLCLPEADYITGEVIVAGGGWKL</sequence>
<gene>
    <name evidence="4" type="ORF">ATN00_17525</name>
</gene>
<evidence type="ECO:0000313" key="4">
    <source>
        <dbReference type="EMBL" id="ALR22744.1"/>
    </source>
</evidence>
<dbReference type="PANTHER" id="PTHR42879:SF2">
    <property type="entry name" value="3-OXOACYL-[ACYL-CARRIER-PROTEIN] REDUCTASE FABG"/>
    <property type="match status" value="1"/>
</dbReference>
<feature type="domain" description="Ketoreductase" evidence="3">
    <location>
        <begin position="22"/>
        <end position="202"/>
    </location>
</feature>
<proteinExistence type="inferred from homology"/>
<dbReference type="Proteomes" id="UP000056968">
    <property type="component" value="Chromosome"/>
</dbReference>
<accession>A0A0S3F5E8</accession>